<dbReference type="Proteomes" id="UP000256727">
    <property type="component" value="Unassembled WGS sequence"/>
</dbReference>
<reference evidence="2 3" key="1">
    <citation type="submission" date="2018-07" db="EMBL/GenBank/DDBJ databases">
        <title>Sequencing the genomes of 1000 actinobacteria strains.</title>
        <authorList>
            <person name="Klenk H.-P."/>
        </authorList>
    </citation>
    <scope>NUCLEOTIDE SEQUENCE [LARGE SCALE GENOMIC DNA]</scope>
    <source>
        <strain evidence="2 3">DSM 14442</strain>
    </source>
</reference>
<feature type="non-terminal residue" evidence="2">
    <location>
        <position position="1"/>
    </location>
</feature>
<evidence type="ECO:0000313" key="3">
    <source>
        <dbReference type="Proteomes" id="UP000256727"/>
    </source>
</evidence>
<feature type="domain" description="DUF4113" evidence="1">
    <location>
        <begin position="2"/>
        <end position="33"/>
    </location>
</feature>
<sequence length="35" mass="3931">LGYGGLGTPPSWQMRRAMLSPRATTNWDELVTVHM</sequence>
<organism evidence="2 3">
    <name type="scientific">Citricoccus muralis</name>
    <dbReference type="NCBI Taxonomy" id="169134"/>
    <lineage>
        <taxon>Bacteria</taxon>
        <taxon>Bacillati</taxon>
        <taxon>Actinomycetota</taxon>
        <taxon>Actinomycetes</taxon>
        <taxon>Micrococcales</taxon>
        <taxon>Micrococcaceae</taxon>
        <taxon>Citricoccus</taxon>
    </lineage>
</organism>
<keyword evidence="3" id="KW-1185">Reference proteome</keyword>
<accession>A0A3D9LHY0</accession>
<evidence type="ECO:0000259" key="1">
    <source>
        <dbReference type="Pfam" id="PF13438"/>
    </source>
</evidence>
<name>A0A3D9LHY0_9MICC</name>
<dbReference type="EMBL" id="QREH01000001">
    <property type="protein sequence ID" value="REE05276.1"/>
    <property type="molecule type" value="Genomic_DNA"/>
</dbReference>
<protein>
    <submittedName>
        <fullName evidence="2">Uncharacterized protein DUF4113</fullName>
    </submittedName>
</protein>
<dbReference type="AlphaFoldDB" id="A0A3D9LHY0"/>
<evidence type="ECO:0000313" key="2">
    <source>
        <dbReference type="EMBL" id="REE05276.1"/>
    </source>
</evidence>
<dbReference type="OrthoDB" id="9808813at2"/>
<dbReference type="RefSeq" id="WP_147301252.1">
    <property type="nucleotide sequence ID" value="NZ_QREH01000001.1"/>
</dbReference>
<proteinExistence type="predicted"/>
<comment type="caution">
    <text evidence="2">The sequence shown here is derived from an EMBL/GenBank/DDBJ whole genome shotgun (WGS) entry which is preliminary data.</text>
</comment>
<dbReference type="Pfam" id="PF13438">
    <property type="entry name" value="DUF4113"/>
    <property type="match status" value="1"/>
</dbReference>
<dbReference type="InterPro" id="IPR025188">
    <property type="entry name" value="DUF4113"/>
</dbReference>
<gene>
    <name evidence="2" type="ORF">C8E99_3150</name>
</gene>